<reference evidence="2" key="1">
    <citation type="submission" date="2018-11" db="EMBL/GenBank/DDBJ databases">
        <authorList>
            <person name="Alioto T."/>
            <person name="Alioto T."/>
        </authorList>
    </citation>
    <scope>NUCLEOTIDE SEQUENCE</scope>
</reference>
<comment type="caution">
    <text evidence="2">The sequence shown here is derived from an EMBL/GenBank/DDBJ whole genome shotgun (WGS) entry which is preliminary data.</text>
</comment>
<evidence type="ECO:0000256" key="1">
    <source>
        <dbReference type="SAM" id="MobiDB-lite"/>
    </source>
</evidence>
<name>A0A8B6F503_MYTGA</name>
<sequence>MVIEGMLRRSFSCDAVPWDNLDDRSTILMVQPFPDGCKLETDIYYIKESTTGLPLTQMKTPAENVHLKIKPYKRNIQKSLFCQYRGAVRFEGTWNLVEPIFIEGFMDFTIENVESFCVVSFIPGQTYNISTDGGDFISTVDDRIRVTFPPESVNEENQIKFKVHPVNFNCLIEKSEQDVDNDFFATSPSLSTNHVEFKKPVMVQLPLQYTSEKDIEDSYHYIVFKWEEDGSLELTDIEPLIKHKEASFEVSSFCGFGCVSVSRSTSQQSIINSLQESLELKKWCKILFFVGEKKDKNLQIMLECVDLKRVSEVSDDRKKYGFKIVPEWTSKDLFLKPNTGHITVDVKGNFVIPRDIASKRPELTFNPVIRENFTRFPVELDNSPGKAGYGVLSLKIGKTVLDEIYYDPGSTRKVPLNQKIKHKVVSPKAPVHNSTEAQCPKPETSNEKEFFTEKGILVLSKKMTIDDIFEVCIHMNMTKDQHDSIRKNSASNKQGNFSLLKTALNQQPCDQQVNSLVSALKASEQLELIELAGKVEDVWSKGRGLHTI</sequence>
<dbReference type="Proteomes" id="UP000596742">
    <property type="component" value="Unassembled WGS sequence"/>
</dbReference>
<feature type="region of interest" description="Disordered" evidence="1">
    <location>
        <begin position="426"/>
        <end position="445"/>
    </location>
</feature>
<accession>A0A8B6F503</accession>
<proteinExistence type="predicted"/>
<evidence type="ECO:0000313" key="2">
    <source>
        <dbReference type="EMBL" id="VDI43617.1"/>
    </source>
</evidence>
<dbReference type="EMBL" id="UYJE01006164">
    <property type="protein sequence ID" value="VDI43617.1"/>
    <property type="molecule type" value="Genomic_DNA"/>
</dbReference>
<keyword evidence="3" id="KW-1185">Reference proteome</keyword>
<gene>
    <name evidence="2" type="ORF">MGAL_10B034298</name>
</gene>
<evidence type="ECO:0000313" key="3">
    <source>
        <dbReference type="Proteomes" id="UP000596742"/>
    </source>
</evidence>
<protein>
    <recommendedName>
        <fullName evidence="4">ZU5 domain-containing protein</fullName>
    </recommendedName>
</protein>
<organism evidence="2 3">
    <name type="scientific">Mytilus galloprovincialis</name>
    <name type="common">Mediterranean mussel</name>
    <dbReference type="NCBI Taxonomy" id="29158"/>
    <lineage>
        <taxon>Eukaryota</taxon>
        <taxon>Metazoa</taxon>
        <taxon>Spiralia</taxon>
        <taxon>Lophotrochozoa</taxon>
        <taxon>Mollusca</taxon>
        <taxon>Bivalvia</taxon>
        <taxon>Autobranchia</taxon>
        <taxon>Pteriomorphia</taxon>
        <taxon>Mytilida</taxon>
        <taxon>Mytiloidea</taxon>
        <taxon>Mytilidae</taxon>
        <taxon>Mytilinae</taxon>
        <taxon>Mytilus</taxon>
    </lineage>
</organism>
<dbReference type="AlphaFoldDB" id="A0A8B6F503"/>
<evidence type="ECO:0008006" key="4">
    <source>
        <dbReference type="Google" id="ProtNLM"/>
    </source>
</evidence>
<dbReference type="Gene3D" id="2.60.220.30">
    <property type="match status" value="1"/>
</dbReference>